<evidence type="ECO:0000313" key="2">
    <source>
        <dbReference type="EMBL" id="GAA2226600.1"/>
    </source>
</evidence>
<protein>
    <recommendedName>
        <fullName evidence="1">TniQ domain-containing protein</fullName>
    </recommendedName>
</protein>
<sequence length="155" mass="17792">MPQKPVAHRVIPLPVRIRPLPSEDSRSFIIRLARANHIQPRHLRAYLCEPPRHSGRPTWERLADAAGRTAKSLKRVLTDGHCPECNSLLPTSQVIGRPAQQCSAGCRRARHQRLHPRRPRPPLLTYACEKCARPFSSRRARRWCLPCRRRGRDAA</sequence>
<comment type="caution">
    <text evidence="2">The sequence shown here is derived from an EMBL/GenBank/DDBJ whole genome shotgun (WGS) entry which is preliminary data.</text>
</comment>
<evidence type="ECO:0000259" key="1">
    <source>
        <dbReference type="Pfam" id="PF06527"/>
    </source>
</evidence>
<proteinExistence type="predicted"/>
<reference evidence="2 3" key="1">
    <citation type="journal article" date="2019" name="Int. J. Syst. Evol. Microbiol.">
        <title>The Global Catalogue of Microorganisms (GCM) 10K type strain sequencing project: providing services to taxonomists for standard genome sequencing and annotation.</title>
        <authorList>
            <consortium name="The Broad Institute Genomics Platform"/>
            <consortium name="The Broad Institute Genome Sequencing Center for Infectious Disease"/>
            <person name="Wu L."/>
            <person name="Ma J."/>
        </authorList>
    </citation>
    <scope>NUCLEOTIDE SEQUENCE [LARGE SCALE GENOMIC DNA]</scope>
    <source>
        <strain evidence="2 3">JCM 7356</strain>
    </source>
</reference>
<dbReference type="Proteomes" id="UP001500305">
    <property type="component" value="Unassembled WGS sequence"/>
</dbReference>
<feature type="domain" description="TniQ" evidence="1">
    <location>
        <begin position="14"/>
        <end position="147"/>
    </location>
</feature>
<dbReference type="Pfam" id="PF06527">
    <property type="entry name" value="TniQ"/>
    <property type="match status" value="1"/>
</dbReference>
<organism evidence="2 3">
    <name type="scientific">Kitasatospora cystarginea</name>
    <dbReference type="NCBI Taxonomy" id="58350"/>
    <lineage>
        <taxon>Bacteria</taxon>
        <taxon>Bacillati</taxon>
        <taxon>Actinomycetota</taxon>
        <taxon>Actinomycetes</taxon>
        <taxon>Kitasatosporales</taxon>
        <taxon>Streptomycetaceae</taxon>
        <taxon>Kitasatospora</taxon>
    </lineage>
</organism>
<dbReference type="EMBL" id="BAAATR010000001">
    <property type="protein sequence ID" value="GAA2226600.1"/>
    <property type="molecule type" value="Genomic_DNA"/>
</dbReference>
<dbReference type="InterPro" id="IPR009492">
    <property type="entry name" value="TniQ"/>
</dbReference>
<name>A0ABN3DBB2_9ACTN</name>
<evidence type="ECO:0000313" key="3">
    <source>
        <dbReference type="Proteomes" id="UP001500305"/>
    </source>
</evidence>
<dbReference type="RefSeq" id="WP_425557503.1">
    <property type="nucleotide sequence ID" value="NZ_BAAATR010000001.1"/>
</dbReference>
<keyword evidence="3" id="KW-1185">Reference proteome</keyword>
<accession>A0ABN3DBB2</accession>
<gene>
    <name evidence="2" type="ORF">GCM10010430_02150</name>
</gene>